<evidence type="ECO:0000256" key="1">
    <source>
        <dbReference type="SAM" id="Phobius"/>
    </source>
</evidence>
<keyword evidence="4" id="KW-1185">Reference proteome</keyword>
<dbReference type="CDD" id="cd00093">
    <property type="entry name" value="HTH_XRE"/>
    <property type="match status" value="1"/>
</dbReference>
<dbReference type="KEGG" id="tper:IWA51_10400"/>
<dbReference type="Proteomes" id="UP000595224">
    <property type="component" value="Chromosome"/>
</dbReference>
<evidence type="ECO:0000313" key="4">
    <source>
        <dbReference type="Proteomes" id="UP000595224"/>
    </source>
</evidence>
<feature type="domain" description="HTH cro/C1-type" evidence="2">
    <location>
        <begin position="13"/>
        <end position="67"/>
    </location>
</feature>
<keyword evidence="1" id="KW-0472">Membrane</keyword>
<sequence>MQCVNPTSYGKFLKRLRIDTGDTLAVMAQKLDVSISLLSSVESGAREIPPELSDKIRTVYKLNADASDALLKAECETLHKSISISMGAYEDNEEFKKAAISISRDLQELPVNEVQKIAADIHKKAQSKRDNDFSGWAALGLAAIALGVGIALAATSGNKDGSNPQGGN</sequence>
<dbReference type="InterPro" id="IPR001387">
    <property type="entry name" value="Cro/C1-type_HTH"/>
</dbReference>
<dbReference type="SUPFAM" id="SSF47413">
    <property type="entry name" value="lambda repressor-like DNA-binding domains"/>
    <property type="match status" value="1"/>
</dbReference>
<dbReference type="InterPro" id="IPR010982">
    <property type="entry name" value="Lambda_DNA-bd_dom_sf"/>
</dbReference>
<organism evidence="3 4">
    <name type="scientific">Treponema peruense</name>
    <dbReference type="NCBI Taxonomy" id="2787628"/>
    <lineage>
        <taxon>Bacteria</taxon>
        <taxon>Pseudomonadati</taxon>
        <taxon>Spirochaetota</taxon>
        <taxon>Spirochaetia</taxon>
        <taxon>Spirochaetales</taxon>
        <taxon>Treponemataceae</taxon>
        <taxon>Treponema</taxon>
    </lineage>
</organism>
<dbReference type="GO" id="GO:0003677">
    <property type="term" value="F:DNA binding"/>
    <property type="evidence" value="ECO:0007669"/>
    <property type="project" value="InterPro"/>
</dbReference>
<gene>
    <name evidence="3" type="ORF">IWA51_10400</name>
</gene>
<keyword evidence="1" id="KW-0812">Transmembrane</keyword>
<dbReference type="PROSITE" id="PS50943">
    <property type="entry name" value="HTH_CROC1"/>
    <property type="match status" value="1"/>
</dbReference>
<dbReference type="Gene3D" id="1.10.260.40">
    <property type="entry name" value="lambda repressor-like DNA-binding domains"/>
    <property type="match status" value="1"/>
</dbReference>
<protein>
    <recommendedName>
        <fullName evidence="2">HTH cro/C1-type domain-containing protein</fullName>
    </recommendedName>
</protein>
<keyword evidence="1" id="KW-1133">Transmembrane helix</keyword>
<evidence type="ECO:0000259" key="2">
    <source>
        <dbReference type="PROSITE" id="PS50943"/>
    </source>
</evidence>
<reference evidence="3 4" key="1">
    <citation type="submission" date="2020-11" db="EMBL/GenBank/DDBJ databases">
        <title>Treponema Peruensis nv. sp., first commensal Treponema isolated from human feces.</title>
        <authorList>
            <person name="Belkhou C."/>
            <person name="Raes J."/>
        </authorList>
    </citation>
    <scope>NUCLEOTIDE SEQUENCE [LARGE SCALE GENOMIC DNA]</scope>
    <source>
        <strain evidence="3 4">RCC2812</strain>
    </source>
</reference>
<proteinExistence type="predicted"/>
<name>A0A7T3RCM9_9SPIR</name>
<feature type="transmembrane region" description="Helical" evidence="1">
    <location>
        <begin position="133"/>
        <end position="154"/>
    </location>
</feature>
<dbReference type="RefSeq" id="WP_198442369.1">
    <property type="nucleotide sequence ID" value="NZ_CBCSHE010000008.1"/>
</dbReference>
<dbReference type="EMBL" id="CP064936">
    <property type="protein sequence ID" value="QQA00659.1"/>
    <property type="molecule type" value="Genomic_DNA"/>
</dbReference>
<accession>A0A7T3RCM9</accession>
<dbReference type="AlphaFoldDB" id="A0A7T3RCM9"/>
<evidence type="ECO:0000313" key="3">
    <source>
        <dbReference type="EMBL" id="QQA00659.1"/>
    </source>
</evidence>